<proteinExistence type="predicted"/>
<accession>A0ABP7AP14</accession>
<reference evidence="2" key="1">
    <citation type="journal article" date="2019" name="Int. J. Syst. Evol. Microbiol.">
        <title>The Global Catalogue of Microorganisms (GCM) 10K type strain sequencing project: providing services to taxonomists for standard genome sequencing and annotation.</title>
        <authorList>
            <consortium name="The Broad Institute Genomics Platform"/>
            <consortium name="The Broad Institute Genome Sequencing Center for Infectious Disease"/>
            <person name="Wu L."/>
            <person name="Ma J."/>
        </authorList>
    </citation>
    <scope>NUCLEOTIDE SEQUENCE [LARGE SCALE GENOMIC DNA]</scope>
    <source>
        <strain evidence="2">JCM 16902</strain>
    </source>
</reference>
<organism evidence="1 2">
    <name type="scientific">Kineosporia mesophila</name>
    <dbReference type="NCBI Taxonomy" id="566012"/>
    <lineage>
        <taxon>Bacteria</taxon>
        <taxon>Bacillati</taxon>
        <taxon>Actinomycetota</taxon>
        <taxon>Actinomycetes</taxon>
        <taxon>Kineosporiales</taxon>
        <taxon>Kineosporiaceae</taxon>
        <taxon>Kineosporia</taxon>
    </lineage>
</organism>
<keyword evidence="2" id="KW-1185">Reference proteome</keyword>
<evidence type="ECO:0000313" key="1">
    <source>
        <dbReference type="EMBL" id="GAA3636768.1"/>
    </source>
</evidence>
<dbReference type="SUPFAM" id="SSF52266">
    <property type="entry name" value="SGNH hydrolase"/>
    <property type="match status" value="1"/>
</dbReference>
<dbReference type="Gene3D" id="3.40.50.1110">
    <property type="entry name" value="SGNH hydrolase"/>
    <property type="match status" value="1"/>
</dbReference>
<comment type="caution">
    <text evidence="1">The sequence shown here is derived from an EMBL/GenBank/DDBJ whole genome shotgun (WGS) entry which is preliminary data.</text>
</comment>
<name>A0ABP7AP14_9ACTN</name>
<protein>
    <submittedName>
        <fullName evidence="1">Uncharacterized protein</fullName>
    </submittedName>
</protein>
<evidence type="ECO:0000313" key="2">
    <source>
        <dbReference type="Proteomes" id="UP001501074"/>
    </source>
</evidence>
<dbReference type="InterPro" id="IPR036514">
    <property type="entry name" value="SGNH_hydro_sf"/>
</dbReference>
<dbReference type="Proteomes" id="UP001501074">
    <property type="component" value="Unassembled WGS sequence"/>
</dbReference>
<gene>
    <name evidence="1" type="ORF">GCM10022223_64150</name>
</gene>
<dbReference type="EMBL" id="BAAAZO010000012">
    <property type="protein sequence ID" value="GAA3636768.1"/>
    <property type="molecule type" value="Genomic_DNA"/>
</dbReference>
<sequence>MLGRGAAPLSILFVPTFPLTVPDPVWRRQVHEGDGAHPDAGGYQVPADLVVAPILRWMSGDGVSSR</sequence>